<dbReference type="InterPro" id="IPR004101">
    <property type="entry name" value="Mur_ligase_C"/>
</dbReference>
<dbReference type="GO" id="GO:0005524">
    <property type="term" value="F:ATP binding"/>
    <property type="evidence" value="ECO:0007669"/>
    <property type="project" value="InterPro"/>
</dbReference>
<protein>
    <submittedName>
        <fullName evidence="3">UDP-N-acetylmuramoylalanyl-D-glutamate-2, 6-diaminopimelate ligase</fullName>
    </submittedName>
</protein>
<dbReference type="InterPro" id="IPR036615">
    <property type="entry name" value="Mur_ligase_C_dom_sf"/>
</dbReference>
<reference evidence="3" key="1">
    <citation type="submission" date="2013-08" db="EMBL/GenBank/DDBJ databases">
        <authorList>
            <person name="Mendez C."/>
            <person name="Richter M."/>
            <person name="Ferrer M."/>
            <person name="Sanchez J."/>
        </authorList>
    </citation>
    <scope>NUCLEOTIDE SEQUENCE</scope>
</reference>
<accession>T1CCW3</accession>
<dbReference type="InterPro" id="IPR036565">
    <property type="entry name" value="Mur-like_cat_sf"/>
</dbReference>
<feature type="compositionally biased region" description="Basic and acidic residues" evidence="1">
    <location>
        <begin position="176"/>
        <end position="187"/>
    </location>
</feature>
<dbReference type="Gene3D" id="3.90.190.20">
    <property type="entry name" value="Mur ligase, C-terminal domain"/>
    <property type="match status" value="1"/>
</dbReference>
<organism evidence="3">
    <name type="scientific">mine drainage metagenome</name>
    <dbReference type="NCBI Taxonomy" id="410659"/>
    <lineage>
        <taxon>unclassified sequences</taxon>
        <taxon>metagenomes</taxon>
        <taxon>ecological metagenomes</taxon>
    </lineage>
</organism>
<dbReference type="AlphaFoldDB" id="T1CCW3"/>
<dbReference type="EMBL" id="AUZX01000863">
    <property type="protein sequence ID" value="EQD80202.1"/>
    <property type="molecule type" value="Genomic_DNA"/>
</dbReference>
<dbReference type="Gene3D" id="3.40.1190.10">
    <property type="entry name" value="Mur-like, catalytic domain"/>
    <property type="match status" value="1"/>
</dbReference>
<dbReference type="PANTHER" id="PTHR23135">
    <property type="entry name" value="MUR LIGASE FAMILY MEMBER"/>
    <property type="match status" value="1"/>
</dbReference>
<dbReference type="Pfam" id="PF02875">
    <property type="entry name" value="Mur_ligase_C"/>
    <property type="match status" value="1"/>
</dbReference>
<dbReference type="SUPFAM" id="SSF53244">
    <property type="entry name" value="MurD-like peptide ligases, peptide-binding domain"/>
    <property type="match status" value="1"/>
</dbReference>
<sequence>DDEFGAALAARADRGRLIATTRRASARLPAQAHWVRGVHTRLQSAGMQIRVASSWGETELAAPLIGDFNADNALTALGILLAADVPLQEACAALRECRAAPGRMEAFGGDAGRPLAIVDYAHTPDALAKALRNARRHCRGRLRVVFGCGGERDRGKRPLMGRIAAELADEIILTDDNPRNEPPERIPRTSSPASPVMARASSMIGAAPSARRSPA</sequence>
<feature type="non-terminal residue" evidence="3">
    <location>
        <position position="1"/>
    </location>
</feature>
<evidence type="ECO:0000259" key="2">
    <source>
        <dbReference type="Pfam" id="PF02875"/>
    </source>
</evidence>
<reference evidence="3" key="2">
    <citation type="journal article" date="2014" name="ISME J.">
        <title>Microbial stratification in low pH oxic and suboxic macroscopic growths along an acid mine drainage.</title>
        <authorList>
            <person name="Mendez-Garcia C."/>
            <person name="Mesa V."/>
            <person name="Sprenger R.R."/>
            <person name="Richter M."/>
            <person name="Diez M.S."/>
            <person name="Solano J."/>
            <person name="Bargiela R."/>
            <person name="Golyshina O.V."/>
            <person name="Manteca A."/>
            <person name="Ramos J.L."/>
            <person name="Gallego J.R."/>
            <person name="Llorente I."/>
            <person name="Martins Dos Santos V.A."/>
            <person name="Jensen O.N."/>
            <person name="Pelaez A.I."/>
            <person name="Sanchez J."/>
            <person name="Ferrer M."/>
        </authorList>
    </citation>
    <scope>NUCLEOTIDE SEQUENCE</scope>
</reference>
<comment type="caution">
    <text evidence="3">The sequence shown here is derived from an EMBL/GenBank/DDBJ whole genome shotgun (WGS) entry which is preliminary data.</text>
</comment>
<proteinExistence type="predicted"/>
<feature type="non-terminal residue" evidence="3">
    <location>
        <position position="215"/>
    </location>
</feature>
<evidence type="ECO:0000256" key="1">
    <source>
        <dbReference type="SAM" id="MobiDB-lite"/>
    </source>
</evidence>
<keyword evidence="3" id="KW-0436">Ligase</keyword>
<gene>
    <name evidence="3" type="ORF">B1A_01137</name>
</gene>
<name>T1CCW3_9ZZZZ</name>
<evidence type="ECO:0000313" key="3">
    <source>
        <dbReference type="EMBL" id="EQD80202.1"/>
    </source>
</evidence>
<feature type="domain" description="Mur ligase C-terminal" evidence="2">
    <location>
        <begin position="102"/>
        <end position="190"/>
    </location>
</feature>
<dbReference type="SUPFAM" id="SSF53623">
    <property type="entry name" value="MurD-like peptide ligases, catalytic domain"/>
    <property type="match status" value="1"/>
</dbReference>
<dbReference type="GO" id="GO:0016881">
    <property type="term" value="F:acid-amino acid ligase activity"/>
    <property type="evidence" value="ECO:0007669"/>
    <property type="project" value="InterPro"/>
</dbReference>
<dbReference type="PANTHER" id="PTHR23135:SF4">
    <property type="entry name" value="UDP-N-ACETYLMURAMOYL-L-ALANYL-D-GLUTAMATE--2,6-DIAMINOPIMELATE LIGASE MURE HOMOLOG, CHLOROPLASTIC"/>
    <property type="match status" value="1"/>
</dbReference>
<feature type="region of interest" description="Disordered" evidence="1">
    <location>
        <begin position="174"/>
        <end position="215"/>
    </location>
</feature>